<keyword evidence="2" id="KW-0689">Ribosomal protein</keyword>
<dbReference type="PROSITE" id="PS51186">
    <property type="entry name" value="GNAT"/>
    <property type="match status" value="1"/>
</dbReference>
<name>A0A1S6HW53_9GAMM</name>
<dbReference type="PANTHER" id="PTHR43415">
    <property type="entry name" value="SPERMIDINE N(1)-ACETYLTRANSFERASE"/>
    <property type="match status" value="1"/>
</dbReference>
<dbReference type="KEGG" id="spsw:Sps_04617"/>
<gene>
    <name evidence="2" type="ORF">Sps_04617</name>
</gene>
<dbReference type="CDD" id="cd04301">
    <property type="entry name" value="NAT_SF"/>
    <property type="match status" value="1"/>
</dbReference>
<dbReference type="STRING" id="225848.Sps_04617"/>
<dbReference type="GO" id="GO:0005840">
    <property type="term" value="C:ribosome"/>
    <property type="evidence" value="ECO:0007669"/>
    <property type="project" value="UniProtKB-KW"/>
</dbReference>
<evidence type="ECO:0000313" key="3">
    <source>
        <dbReference type="Proteomes" id="UP000189545"/>
    </source>
</evidence>
<dbReference type="Gene3D" id="3.40.630.30">
    <property type="match status" value="1"/>
</dbReference>
<dbReference type="GO" id="GO:0016747">
    <property type="term" value="F:acyltransferase activity, transferring groups other than amino-acyl groups"/>
    <property type="evidence" value="ECO:0007669"/>
    <property type="project" value="InterPro"/>
</dbReference>
<dbReference type="Pfam" id="PF00583">
    <property type="entry name" value="Acetyltransf_1"/>
    <property type="match status" value="1"/>
</dbReference>
<reference evidence="2 3" key="1">
    <citation type="submission" date="2016-03" db="EMBL/GenBank/DDBJ databases">
        <title>Complete genome sequence of Shewanella psychrophila WP2, a deep sea bacterium isolated from west Pacific sediment.</title>
        <authorList>
            <person name="Xu G."/>
            <person name="Jian H."/>
        </authorList>
    </citation>
    <scope>NUCLEOTIDE SEQUENCE [LARGE SCALE GENOMIC DNA]</scope>
    <source>
        <strain evidence="2 3">WP2</strain>
    </source>
</reference>
<keyword evidence="2" id="KW-0808">Transferase</keyword>
<dbReference type="PANTHER" id="PTHR43415:SF3">
    <property type="entry name" value="GNAT-FAMILY ACETYLTRANSFERASE"/>
    <property type="match status" value="1"/>
</dbReference>
<protein>
    <submittedName>
        <fullName evidence="2">Acetyltransferase, ribosomal protein N-acetylase</fullName>
        <ecNumber evidence="2">2.3.1.-</ecNumber>
    </submittedName>
</protein>
<sequence length="177" mass="19843">MVVEGAKVDIRKSNISEIRHSDIDDIIAIKNIYSQPSCYSGTLQHPFPSLQRWQKRLSDLPENFHSLVAIIDGVVAGQIGMEVMSNPRRKHVANIGMAVDEKYQGLGVGEALVKAMVELAHNWLAIRRIELEVYTDNHAAIALYKRNGFIIEGEARDYAFRGGEYVDAFIMANVKES</sequence>
<dbReference type="OrthoDB" id="336415at2"/>
<keyword evidence="2" id="KW-0687">Ribonucleoprotein</keyword>
<organism evidence="2 3">
    <name type="scientific">Shewanella psychrophila</name>
    <dbReference type="NCBI Taxonomy" id="225848"/>
    <lineage>
        <taxon>Bacteria</taxon>
        <taxon>Pseudomonadati</taxon>
        <taxon>Pseudomonadota</taxon>
        <taxon>Gammaproteobacteria</taxon>
        <taxon>Alteromonadales</taxon>
        <taxon>Shewanellaceae</taxon>
        <taxon>Shewanella</taxon>
    </lineage>
</organism>
<dbReference type="InterPro" id="IPR000182">
    <property type="entry name" value="GNAT_dom"/>
</dbReference>
<evidence type="ECO:0000313" key="2">
    <source>
        <dbReference type="EMBL" id="AQS39702.1"/>
    </source>
</evidence>
<dbReference type="Proteomes" id="UP000189545">
    <property type="component" value="Chromosome"/>
</dbReference>
<dbReference type="SUPFAM" id="SSF55729">
    <property type="entry name" value="Acyl-CoA N-acyltransferases (Nat)"/>
    <property type="match status" value="1"/>
</dbReference>
<accession>A0A1S6HW53</accession>
<dbReference type="InterPro" id="IPR016181">
    <property type="entry name" value="Acyl_CoA_acyltransferase"/>
</dbReference>
<feature type="domain" description="N-acetyltransferase" evidence="1">
    <location>
        <begin position="13"/>
        <end position="176"/>
    </location>
</feature>
<evidence type="ECO:0000259" key="1">
    <source>
        <dbReference type="PROSITE" id="PS51186"/>
    </source>
</evidence>
<keyword evidence="2" id="KW-0012">Acyltransferase</keyword>
<keyword evidence="3" id="KW-1185">Reference proteome</keyword>
<dbReference type="AlphaFoldDB" id="A0A1S6HW53"/>
<dbReference type="EMBL" id="CP014782">
    <property type="protein sequence ID" value="AQS39702.1"/>
    <property type="molecule type" value="Genomic_DNA"/>
</dbReference>
<proteinExistence type="predicted"/>
<dbReference type="EC" id="2.3.1.-" evidence="2"/>